<accession>A0A3Q8U8U1</accession>
<organism evidence="1">
    <name type="scientific">Megavirus baoshan</name>
    <dbReference type="NCBI Taxonomy" id="2496520"/>
    <lineage>
        <taxon>Viruses</taxon>
        <taxon>Varidnaviria</taxon>
        <taxon>Bamfordvirae</taxon>
        <taxon>Nucleocytoviricota</taxon>
        <taxon>Megaviricetes</taxon>
        <taxon>Imitervirales</taxon>
        <taxon>Mimiviridae</taxon>
        <taxon>Megamimivirinae</taxon>
        <taxon>Megavirus</taxon>
        <taxon>Megavirus baoshanense</taxon>
    </lineage>
</organism>
<proteinExistence type="predicted"/>
<sequence length="412" mass="49615">MSELLIFISCLNSKDYLRDFKLVKNYYVSNNCTEVYFFNLSNIKNHYQNGIFLHVVETPKKCYKFNNRSVYHSNKFRILETHSLFDINTYLKYDLNIEDNEHIIYFASFYKNIDFLEWYISSGYKLKYGKNIFFPRNDNLDVSNWWLNSGLELKYDHIPLDYSSKYRYFKVLDWWLSSGLELKYTEESLSFDIIKDENKYIELLNWWINSGLKLKYDDYIIEDAMLNHHINILNWWLDSGLEFKLSDIEYLCCCDTECIKVLDWCKKSGIILNDDIIDMASKDGHINVLNWFLNSGLELKYTKKAMNLAHDCKILQWWFDSGLELLYDDLSMSSALNVEILEWWKYSGLPLRYNKYIIPEIIERNNVSILEWWYNSGLDLILNEDEIKDSLKYACNKIKQWWKTTSWSQYDV</sequence>
<reference evidence="1" key="1">
    <citation type="submission" date="2018-03" db="EMBL/GenBank/DDBJ databases">
        <title>Draft genome sequences of Megaviruse, new member of the family Mimiviridae isolated from water in Shanghai, China.</title>
        <authorList>
            <person name="Xia Y."/>
        </authorList>
    </citation>
    <scope>NUCLEOTIDE SEQUENCE</scope>
    <source>
        <strain evidence="1">SH</strain>
    </source>
</reference>
<dbReference type="EMBL" id="MH046811">
    <property type="protein sequence ID" value="AZL89856.1"/>
    <property type="molecule type" value="Genomic_DNA"/>
</dbReference>
<gene>
    <name evidence="1" type="ORF">Mb1025</name>
</gene>
<evidence type="ECO:0000313" key="1">
    <source>
        <dbReference type="EMBL" id="AZL89856.1"/>
    </source>
</evidence>
<protein>
    <submittedName>
        <fullName evidence="1">Ankyrin repeat protein</fullName>
    </submittedName>
</protein>
<name>A0A3Q8U8U1_9VIRU</name>